<accession>A0A975DI65</accession>
<evidence type="ECO:0000313" key="3">
    <source>
        <dbReference type="Proteomes" id="UP000664904"/>
    </source>
</evidence>
<evidence type="ECO:0000256" key="1">
    <source>
        <dbReference type="SAM" id="Phobius"/>
    </source>
</evidence>
<dbReference type="AlphaFoldDB" id="A0A975DI65"/>
<dbReference type="EMBL" id="CP072133">
    <property type="protein sequence ID" value="QTH72313.1"/>
    <property type="molecule type" value="Genomic_DNA"/>
</dbReference>
<dbReference type="Proteomes" id="UP000664904">
    <property type="component" value="Chromosome"/>
</dbReference>
<keyword evidence="1" id="KW-0812">Transmembrane</keyword>
<proteinExistence type="predicted"/>
<feature type="transmembrane region" description="Helical" evidence="1">
    <location>
        <begin position="120"/>
        <end position="142"/>
    </location>
</feature>
<feature type="transmembrane region" description="Helical" evidence="1">
    <location>
        <begin position="154"/>
        <end position="172"/>
    </location>
</feature>
<protein>
    <submittedName>
        <fullName evidence="2">Uncharacterized protein</fullName>
    </submittedName>
</protein>
<gene>
    <name evidence="2" type="ORF">J5O05_05470</name>
</gene>
<keyword evidence="3" id="KW-1185">Reference proteome</keyword>
<organism evidence="2 3">
    <name type="scientific">Pseudoalteromonas xiamenensis</name>
    <dbReference type="NCBI Taxonomy" id="882626"/>
    <lineage>
        <taxon>Bacteria</taxon>
        <taxon>Pseudomonadati</taxon>
        <taxon>Pseudomonadota</taxon>
        <taxon>Gammaproteobacteria</taxon>
        <taxon>Alteromonadales</taxon>
        <taxon>Pseudoalteromonadaceae</taxon>
        <taxon>Pseudoalteromonas</taxon>
    </lineage>
</organism>
<name>A0A975DI65_9GAMM</name>
<feature type="transmembrane region" description="Helical" evidence="1">
    <location>
        <begin position="67"/>
        <end position="89"/>
    </location>
</feature>
<dbReference type="RefSeq" id="WP_208843938.1">
    <property type="nucleotide sequence ID" value="NZ_CP072133.1"/>
</dbReference>
<evidence type="ECO:0000313" key="2">
    <source>
        <dbReference type="EMBL" id="QTH72313.1"/>
    </source>
</evidence>
<feature type="transmembrane region" description="Helical" evidence="1">
    <location>
        <begin position="42"/>
        <end position="61"/>
    </location>
</feature>
<dbReference type="KEGG" id="pxi:J5O05_05470"/>
<keyword evidence="1" id="KW-0472">Membrane</keyword>
<reference evidence="2" key="1">
    <citation type="submission" date="2021-03" db="EMBL/GenBank/DDBJ databases">
        <title>Complete Genome of Pseudoalteromonas xiamenensis STKMTI.2, a new potential marine bacterium producing anti-Vibrio compounds.</title>
        <authorList>
            <person name="Handayani D.P."/>
            <person name="Isnansetyo A."/>
            <person name="Istiqomah I."/>
            <person name="Jumina J."/>
        </authorList>
    </citation>
    <scope>NUCLEOTIDE SEQUENCE</scope>
    <source>
        <strain evidence="2">STKMTI.2</strain>
    </source>
</reference>
<keyword evidence="1" id="KW-1133">Transmembrane helix</keyword>
<sequence>MADNFDFTTLAKSWRQQTVAEEMLPSKTDLAPAQQRQRAQKMLMYGEWLGALIMAAAALWLLFNQPGWLDCIAVLFLLIGAIATIYISWQVHRPILAYDNWSSSGLLNFRLNSCQLSLRYYRYTQLSCSALILFTLILWLMYLFRLDNISLNMLLFYSLIVSPACLIGIYRLHQKVLLKKVELAQLRTLVKDFSEASPCD</sequence>